<feature type="compositionally biased region" description="Basic and acidic residues" evidence="1">
    <location>
        <begin position="736"/>
        <end position="755"/>
    </location>
</feature>
<feature type="region of interest" description="Disordered" evidence="1">
    <location>
        <begin position="722"/>
        <end position="755"/>
    </location>
</feature>
<evidence type="ECO:0000259" key="2">
    <source>
        <dbReference type="PROSITE" id="PS50106"/>
    </source>
</evidence>
<feature type="region of interest" description="Disordered" evidence="1">
    <location>
        <begin position="599"/>
        <end position="698"/>
    </location>
</feature>
<dbReference type="SUPFAM" id="SSF50156">
    <property type="entry name" value="PDZ domain-like"/>
    <property type="match status" value="3"/>
</dbReference>
<dbReference type="Gene3D" id="2.30.42.10">
    <property type="match status" value="3"/>
</dbReference>
<evidence type="ECO:0000256" key="1">
    <source>
        <dbReference type="SAM" id="MobiDB-lite"/>
    </source>
</evidence>
<dbReference type="Pfam" id="PF00595">
    <property type="entry name" value="PDZ"/>
    <property type="match status" value="2"/>
</dbReference>
<feature type="compositionally biased region" description="Basic and acidic residues" evidence="1">
    <location>
        <begin position="289"/>
        <end position="298"/>
    </location>
</feature>
<feature type="compositionally biased region" description="Basic and acidic residues" evidence="1">
    <location>
        <begin position="1885"/>
        <end position="1894"/>
    </location>
</feature>
<dbReference type="Proteomes" id="UP000078540">
    <property type="component" value="Unassembled WGS sequence"/>
</dbReference>
<dbReference type="InterPro" id="IPR036034">
    <property type="entry name" value="PDZ_sf"/>
</dbReference>
<feature type="compositionally biased region" description="Polar residues" evidence="1">
    <location>
        <begin position="2167"/>
        <end position="2188"/>
    </location>
</feature>
<protein>
    <submittedName>
        <fullName evidence="3">Pro-interleukin-16</fullName>
    </submittedName>
</protein>
<feature type="compositionally biased region" description="Polar residues" evidence="1">
    <location>
        <begin position="1603"/>
        <end position="1623"/>
    </location>
</feature>
<feature type="compositionally biased region" description="Polar residues" evidence="1">
    <location>
        <begin position="1746"/>
        <end position="1764"/>
    </location>
</feature>
<proteinExistence type="predicted"/>
<feature type="domain" description="PDZ" evidence="2">
    <location>
        <begin position="2246"/>
        <end position="2331"/>
    </location>
</feature>
<dbReference type="CDD" id="cd06763">
    <property type="entry name" value="PDZ7_PDZD2-PDZ4_hPro-IL-16-like"/>
    <property type="match status" value="1"/>
</dbReference>
<evidence type="ECO:0000313" key="4">
    <source>
        <dbReference type="Proteomes" id="UP000078540"/>
    </source>
</evidence>
<dbReference type="PANTHER" id="PTHR11324">
    <property type="entry name" value="IL16-RELATED"/>
    <property type="match status" value="1"/>
</dbReference>
<dbReference type="EMBL" id="KQ976425">
    <property type="protein sequence ID" value="KYM88091.1"/>
    <property type="molecule type" value="Genomic_DNA"/>
</dbReference>
<feature type="compositionally biased region" description="Low complexity" evidence="1">
    <location>
        <begin position="449"/>
        <end position="462"/>
    </location>
</feature>
<feature type="compositionally biased region" description="Polar residues" evidence="1">
    <location>
        <begin position="374"/>
        <end position="387"/>
    </location>
</feature>
<dbReference type="PANTHER" id="PTHR11324:SF16">
    <property type="entry name" value="PDZ DOMAIN-CONTAINING PROTEIN 2"/>
    <property type="match status" value="1"/>
</dbReference>
<sequence length="2460" mass="271207">MTPCASDRFTRSTSLLPGFCGFAKQDITACPTHLTRLPTGYVGSLRHVDDIAEERSGTPGARGWKNGRCTSQCKGDWQPNGEKERLLGVVSIPVERKDQQTCHELRSIQKMDVAKGTTEDFVTVVSVGSQPMSENFVTVLSIGNRKKDDEESSATSKSLSNGMDGHLEEEVEVFRLPGERLGFGLKFEGGNKTAERVRRLFVQSCAEQSPASRAKCSWGTLGEGDESSHLHYLFTLQITASNKLVLSIDGIPVTHMTRLDCVRRLKESQLVIRLMVRCRGALRPEVVSAERKIERSKVPPELPAAPPPVPPRKLRQPRGPADGEANPSPIQKLLDNSKSQNGLQNGSQSGVQNGSSISQVGLQCVTKINSYESYESSPRNINGSNQENLKESPKDRLPEFMKAKQEPPEAMVYLDARSQCGSTHGSTSDDTGSSMSTVVDRFSTSDRVSTISTTSTASTAGSEQPSEFSGVDRDFDRDVLLSRAICPLEHLERDFSNPPDYLLRRLANSEAVTHVESRGEVERITAVVAPNTVLIEETITLQPPLSFQDAPLSYGHEARPDLFYTADLAADSTTHFRPIKDDVELVERVNGNHEEFQEAISVSGTERSNSDRSSPPPLPARNHVNRICVNQMQTNESGNETRPRISATVPVSSERELSEAPLLPPKPLPRKDIKARRKRPPPPPPPIITPRREIKSSSSIESNYIKTEKENNNLSQVKNTEHIRPGMCNSSPNKNNIDEKSQRIESSDENLDKESDMENVCLNNEKDKAASSEENTQINKVFEIIEIRIAKGLQSEQKEENKSNNTTETVNCEQNKLKNKVINEQDQLQSTNKVSPEHENSILESTDKLIDKSNDEKENCINSKSCHQEETRTNDRDNFKEVFPTNEGDILSIDNSTVQENEDNETYQSLDMVNDDIKNPEINQILENEEIIEEEDTTDESDDGDYYWQSNLATIGEEEETSLEYMNANADMNDSSELTVEPEDSPSAIKKDMFVKNDTVNGKMENCGGGQRLPPDGDEFPAAYQEFNNSSNQPSYRYIATTRTTTITTNDAGLCNENESFRTNETVKMLTNDSNVVSSRSIILPDSKITFPDTENVRQDINKVALASMESVRSEVGKATSSNVDNICQDVKSTEITNEEKKSSYHTSEDIAKKNTSIVAGSSLYSCQTTTSNLIMSEKKMEIAGYYHKAVTTLEEVPSHVEKDAPIDTPPPLPLTGPPKIEQVLHTRITPTIESPQRKFSLNGDLWRQDDKSERSVRDKIAMFSSQSNLDAPLFPNAITAAAVTSNSKRLSKYKSSEDVCCDDKSNGQKDRPSFFADRTQSSFDLTDSAKTMTGHDSAKKYNQRTLSLPQTVQPALLSPITQTTRTPKTLPIVPPKSLSNPLSTLYDKQNFLNTRTKNYCANTTESSNLQNVTYLNIGKTVNSCNNSSNSIKPTSTTSSLTRATSFSGPTLFVQDRNSLTTDSISNSQISRTNSLASTFRRPGEDVRRNSLNQLIEQRRRSISKLRGLVIPEKDTVSIDQPIVDLPEIKSRDSILLHQIPKANIQDKWGSQSSLASNASTASQPLKATTSFKMPAPQIYSKYSPAFKRKSLTVYGTSVTTNSTINGSSPIKSSQSTAMSTFSEPPKSLESICSPTRSDYSFEFASTTSSPDGSRTRPRTIQRKARLDYDDSDNDSAVSSSQSSISRGFSPPMSPVPSERSTISSERSYVSAELNCQSRPLIADNLSRISVARDAERSSSSSSGSNPRSPQPNEFLSRSSQIPQRQLRRSNSTDTNCSTSSTLTSGSQASAESLSRRVLKPQSVEAINRKNILASARCRSGRDLNGSPLIQRKFSDDEDAVKETIQNGDAIHQISNNSGSDPASKQEIKIAYIEVADPFAEDEESLQKKEEKPKLPPKMSFPPPAVRPPKSEMLEPSNDLKMWVRAEVKTLARSMEEKSRYDKSPILPAQNLETRNSRGSIFNQPAIIASNNDLSSKNKTTISDMKVTTMEMSKSQSKANSTPRKNMEDQNDLLTILTTKSRSRSAIHVDEGTFGRSKSQMSLEDILGAKPDLKLSRAQNIESKIEKNGIIPSSPVKSAWEISKENRYGRRGSITSNESLLEDRPFVSKIPTLGRTKTVDSGDEMIESVERIKNVTASKIPTSRGLNRRSASVTDMKKALEKIDTSPMHSQSQQNASNTHNRFPSLDSSVDENIGTEIDTDRCYSEQFGSISSLASSTSLISQQELAQLVEEASLEEARGAHDVIVVLLHKENPTGSVGITLAGGADCEVKEITVHRVLTHSIADKDGRVQRGDRILSINGRSTRGLTHRESMAVLKQPRSEVVLVVSRVRMEEAVSCKLRSRTASVETIVEGLETNGNVEDTAWGPPSTVAVYKDGAGLGFSLEGGRDSPLGDRPLIIKKIFTGGAAEKTGALKAGDQLLEVNGNDVTRMSRIEAWSLMKKLHDGEVNLLVRHPATKSS</sequence>
<feature type="region of interest" description="Disordered" evidence="1">
    <location>
        <begin position="374"/>
        <end position="393"/>
    </location>
</feature>
<reference evidence="3 4" key="1">
    <citation type="submission" date="2015-09" db="EMBL/GenBank/DDBJ databases">
        <title>Atta colombica WGS genome.</title>
        <authorList>
            <person name="Nygaard S."/>
            <person name="Hu H."/>
            <person name="Boomsma J."/>
            <person name="Zhang G."/>
        </authorList>
    </citation>
    <scope>NUCLEOTIDE SEQUENCE [LARGE SCALE GENOMIC DNA]</scope>
    <source>
        <strain evidence="3">Treedump-2</strain>
        <tissue evidence="3">Whole body</tissue>
    </source>
</reference>
<feature type="compositionally biased region" description="Polar residues" evidence="1">
    <location>
        <begin position="600"/>
        <end position="613"/>
    </location>
</feature>
<dbReference type="SMART" id="SM00228">
    <property type="entry name" value="PDZ"/>
    <property type="match status" value="3"/>
</dbReference>
<gene>
    <name evidence="3" type="ORF">ALC53_03193</name>
</gene>
<keyword evidence="4" id="KW-1185">Reference proteome</keyword>
<feature type="region of interest" description="Disordered" evidence="1">
    <location>
        <begin position="1643"/>
        <end position="1704"/>
    </location>
</feature>
<feature type="region of interest" description="Disordered" evidence="1">
    <location>
        <begin position="2164"/>
        <end position="2190"/>
    </location>
</feature>
<feature type="compositionally biased region" description="Low complexity" evidence="1">
    <location>
        <begin position="1770"/>
        <end position="1790"/>
    </location>
</feature>
<feature type="region of interest" description="Disordered" evidence="1">
    <location>
        <begin position="1733"/>
        <end position="1797"/>
    </location>
</feature>
<feature type="compositionally biased region" description="Polar residues" evidence="1">
    <location>
        <begin position="628"/>
        <end position="640"/>
    </location>
</feature>
<dbReference type="CDD" id="cd00136">
    <property type="entry name" value="PDZ_canonical"/>
    <property type="match status" value="1"/>
</dbReference>
<feature type="region of interest" description="Disordered" evidence="1">
    <location>
        <begin position="289"/>
        <end position="355"/>
    </location>
</feature>
<feature type="compositionally biased region" description="Polar residues" evidence="1">
    <location>
        <begin position="1643"/>
        <end position="1653"/>
    </location>
</feature>
<organism evidence="3 4">
    <name type="scientific">Atta colombica</name>
    <dbReference type="NCBI Taxonomy" id="520822"/>
    <lineage>
        <taxon>Eukaryota</taxon>
        <taxon>Metazoa</taxon>
        <taxon>Ecdysozoa</taxon>
        <taxon>Arthropoda</taxon>
        <taxon>Hexapoda</taxon>
        <taxon>Insecta</taxon>
        <taxon>Pterygota</taxon>
        <taxon>Neoptera</taxon>
        <taxon>Endopterygota</taxon>
        <taxon>Hymenoptera</taxon>
        <taxon>Apocrita</taxon>
        <taxon>Aculeata</taxon>
        <taxon>Formicoidea</taxon>
        <taxon>Formicidae</taxon>
        <taxon>Myrmicinae</taxon>
        <taxon>Atta</taxon>
    </lineage>
</organism>
<name>A0A151I5E2_9HYME</name>
<feature type="region of interest" description="Disordered" evidence="1">
    <location>
        <begin position="1603"/>
        <end position="1630"/>
    </location>
</feature>
<dbReference type="InterPro" id="IPR001478">
    <property type="entry name" value="PDZ"/>
</dbReference>
<evidence type="ECO:0000313" key="3">
    <source>
        <dbReference type="EMBL" id="KYM88091.1"/>
    </source>
</evidence>
<dbReference type="CDD" id="cd06762">
    <property type="entry name" value="PDZ6_PDZD2-PDZ3_hPro-IL-16-like"/>
    <property type="match status" value="1"/>
</dbReference>
<feature type="compositionally biased region" description="Pro residues" evidence="1">
    <location>
        <begin position="300"/>
        <end position="311"/>
    </location>
</feature>
<feature type="region of interest" description="Disordered" evidence="1">
    <location>
        <begin position="449"/>
        <end position="471"/>
    </location>
</feature>
<dbReference type="STRING" id="520822.A0A151I5E2"/>
<dbReference type="PROSITE" id="PS50106">
    <property type="entry name" value="PDZ"/>
    <property type="match status" value="2"/>
</dbReference>
<feature type="domain" description="PDZ" evidence="2">
    <location>
        <begin position="2370"/>
        <end position="2442"/>
    </location>
</feature>
<feature type="compositionally biased region" description="Low complexity" evidence="1">
    <location>
        <begin position="1675"/>
        <end position="1691"/>
    </location>
</feature>
<feature type="region of interest" description="Disordered" evidence="1">
    <location>
        <begin position="1881"/>
        <end position="1914"/>
    </location>
</feature>
<feature type="compositionally biased region" description="Low complexity" evidence="1">
    <location>
        <begin position="336"/>
        <end position="355"/>
    </location>
</feature>
<accession>A0A151I5E2</accession>